<reference evidence="4 5" key="1">
    <citation type="submission" date="2012-06" db="EMBL/GenBank/DDBJ databases">
        <title>The complete genome of Aequorivita sublithincola DSM 14238.</title>
        <authorList>
            <consortium name="US DOE Joint Genome Institute (JGI-PGF)"/>
            <person name="Lucas S."/>
            <person name="Copeland A."/>
            <person name="Lapidus A."/>
            <person name="Goodwin L."/>
            <person name="Pitluck S."/>
            <person name="Peters L."/>
            <person name="Munk A.C.C."/>
            <person name="Kyrpides N."/>
            <person name="Mavromatis K."/>
            <person name="Pagani I."/>
            <person name="Ivanova N."/>
            <person name="Ovchinnikova G."/>
            <person name="Zeytun A."/>
            <person name="Detter J.C."/>
            <person name="Han C."/>
            <person name="Land M."/>
            <person name="Hauser L."/>
            <person name="Markowitz V."/>
            <person name="Cheng J.-F."/>
            <person name="Hugenholtz P."/>
            <person name="Woyke T."/>
            <person name="Wu D."/>
            <person name="Tindall B."/>
            <person name="Faehnrich R."/>
            <person name="Brambilla E."/>
            <person name="Klenk H.-P."/>
            <person name="Eisen J.A."/>
        </authorList>
    </citation>
    <scope>NUCLEOTIDE SEQUENCE [LARGE SCALE GENOMIC DNA]</scope>
    <source>
        <strain evidence="5">DSM 14238 / LMG 21431 / ACAM 643 / 9-3</strain>
    </source>
</reference>
<feature type="domain" description="Secretion system C-terminal sorting" evidence="3">
    <location>
        <begin position="500"/>
        <end position="567"/>
    </location>
</feature>
<dbReference type="Pfam" id="PF18962">
    <property type="entry name" value="Por_Secre_tail"/>
    <property type="match status" value="1"/>
</dbReference>
<protein>
    <recommendedName>
        <fullName evidence="3">Secretion system C-terminal sorting domain-containing protein</fullName>
    </recommendedName>
</protein>
<dbReference type="HOGENOM" id="CLU_476229_0_0_10"/>
<dbReference type="PATRIC" id="fig|746697.3.peg.2148"/>
<sequence length="569" mass="62365">MMKNVITFLMCTLCILTGMAQADLNGNGMIIPERTPELQALYLQSKQLEIKGTAAEINANRLAIKAAWEQVDPAVAALYKPIETTGVGPTMVEREINPDQAQPISRAPEDWSTDLLLREGYIDGLDMDVAGNGDIYIAAYENYVGSGFDDSVTYIYRSTDGGNSFVLWKENLVISSELSKIQLISMDGNGVDYLLLYELFDNGQFTVARWKMSSGDFDFDPVASSITDFSVDRNYTLDTSAQRVFATYQKSDQITYSARSTAGSYGFDWVDEFRFGIVGEQIDFAYGLNGGCYTTFIGFNSKNLKAMENSSFNDPASWSSAVNLTDSSITEVINPTIRAARLEMSNDKVIIWASQRPTGSSEGYDGLGMKRVNGANYINFSGFPAGGSQWSIAQTDSWVRKVNGSEEIRLSYVRDNIPNNENDVNRSLTFNGTDFDPFEPVADTSVNVFEGFSSAIAETSDGLPCMAFAGTSGSDGYNLYFDAKSTLGIEENSLDGFTFYPNPAQDIINISAKSTVEKIGIYSLLGQEVMQLSPEQKSPSLNVSSLASGVYVMKVEVDGQIGTYKIIKK</sequence>
<dbReference type="NCBIfam" id="TIGR04183">
    <property type="entry name" value="Por_Secre_tail"/>
    <property type="match status" value="1"/>
</dbReference>
<proteinExistence type="predicted"/>
<dbReference type="STRING" id="746697.Aeqsu_2110"/>
<dbReference type="InterPro" id="IPR026444">
    <property type="entry name" value="Secre_tail"/>
</dbReference>
<keyword evidence="5" id="KW-1185">Reference proteome</keyword>
<dbReference type="RefSeq" id="WP_014782826.1">
    <property type="nucleotide sequence ID" value="NC_018013.1"/>
</dbReference>
<dbReference type="KEGG" id="asl:Aeqsu_2110"/>
<organism evidence="4 5">
    <name type="scientific">Aequorivita sublithincola (strain DSM 14238 / LMG 21431 / ACAM 643 / 9-3)</name>
    <dbReference type="NCBI Taxonomy" id="746697"/>
    <lineage>
        <taxon>Bacteria</taxon>
        <taxon>Pseudomonadati</taxon>
        <taxon>Bacteroidota</taxon>
        <taxon>Flavobacteriia</taxon>
        <taxon>Flavobacteriales</taxon>
        <taxon>Flavobacteriaceae</taxon>
        <taxon>Aequorivita</taxon>
    </lineage>
</organism>
<feature type="chain" id="PRO_5003683135" description="Secretion system C-terminal sorting domain-containing protein" evidence="2">
    <location>
        <begin position="23"/>
        <end position="569"/>
    </location>
</feature>
<dbReference type="Proteomes" id="UP000006049">
    <property type="component" value="Chromosome"/>
</dbReference>
<accession>I3YX55</accession>
<evidence type="ECO:0000256" key="2">
    <source>
        <dbReference type="SAM" id="SignalP"/>
    </source>
</evidence>
<dbReference type="EMBL" id="CP003280">
    <property type="protein sequence ID" value="AFL81573.1"/>
    <property type="molecule type" value="Genomic_DNA"/>
</dbReference>
<name>I3YX55_AEQSU</name>
<evidence type="ECO:0000259" key="3">
    <source>
        <dbReference type="Pfam" id="PF18962"/>
    </source>
</evidence>
<dbReference type="AlphaFoldDB" id="I3YX55"/>
<evidence type="ECO:0000313" key="4">
    <source>
        <dbReference type="EMBL" id="AFL81573.1"/>
    </source>
</evidence>
<keyword evidence="1 2" id="KW-0732">Signal</keyword>
<dbReference type="eggNOG" id="COG0739">
    <property type="taxonomic scope" value="Bacteria"/>
</dbReference>
<feature type="signal peptide" evidence="2">
    <location>
        <begin position="1"/>
        <end position="22"/>
    </location>
</feature>
<gene>
    <name evidence="4" type="ordered locus">Aeqsu_2110</name>
</gene>
<evidence type="ECO:0000256" key="1">
    <source>
        <dbReference type="ARBA" id="ARBA00022729"/>
    </source>
</evidence>
<dbReference type="SUPFAM" id="SSF110296">
    <property type="entry name" value="Oligoxyloglucan reducing end-specific cellobiohydrolase"/>
    <property type="match status" value="1"/>
</dbReference>
<evidence type="ECO:0000313" key="5">
    <source>
        <dbReference type="Proteomes" id="UP000006049"/>
    </source>
</evidence>